<feature type="compositionally biased region" description="Low complexity" evidence="5">
    <location>
        <begin position="324"/>
        <end position="338"/>
    </location>
</feature>
<name>A0A0C9WLF1_9AGAR</name>
<dbReference type="InterPro" id="IPR017907">
    <property type="entry name" value="Znf_RING_CS"/>
</dbReference>
<keyword evidence="2 4" id="KW-0863">Zinc-finger</keyword>
<dbReference type="InterPro" id="IPR013083">
    <property type="entry name" value="Znf_RING/FYVE/PHD"/>
</dbReference>
<evidence type="ECO:0000256" key="4">
    <source>
        <dbReference type="PROSITE-ProRule" id="PRU00175"/>
    </source>
</evidence>
<dbReference type="Gene3D" id="3.30.40.10">
    <property type="entry name" value="Zinc/RING finger domain, C3HC4 (zinc finger)"/>
    <property type="match status" value="1"/>
</dbReference>
<evidence type="ECO:0000313" key="7">
    <source>
        <dbReference type="EMBL" id="KIJ97199.1"/>
    </source>
</evidence>
<dbReference type="Pfam" id="PF14634">
    <property type="entry name" value="zf-RING_5"/>
    <property type="match status" value="1"/>
</dbReference>
<dbReference type="SUPFAM" id="SSF57850">
    <property type="entry name" value="RING/U-box"/>
    <property type="match status" value="1"/>
</dbReference>
<dbReference type="STRING" id="1095629.A0A0C9WLF1"/>
<organism evidence="7 8">
    <name type="scientific">Laccaria amethystina LaAM-08-1</name>
    <dbReference type="NCBI Taxonomy" id="1095629"/>
    <lineage>
        <taxon>Eukaryota</taxon>
        <taxon>Fungi</taxon>
        <taxon>Dikarya</taxon>
        <taxon>Basidiomycota</taxon>
        <taxon>Agaricomycotina</taxon>
        <taxon>Agaricomycetes</taxon>
        <taxon>Agaricomycetidae</taxon>
        <taxon>Agaricales</taxon>
        <taxon>Agaricineae</taxon>
        <taxon>Hydnangiaceae</taxon>
        <taxon>Laccaria</taxon>
    </lineage>
</organism>
<feature type="compositionally biased region" description="Polar residues" evidence="5">
    <location>
        <begin position="284"/>
        <end position="315"/>
    </location>
</feature>
<dbReference type="OrthoDB" id="6105938at2759"/>
<dbReference type="AlphaFoldDB" id="A0A0C9WLF1"/>
<dbReference type="PROSITE" id="PS00518">
    <property type="entry name" value="ZF_RING_1"/>
    <property type="match status" value="1"/>
</dbReference>
<dbReference type="GO" id="GO:0008270">
    <property type="term" value="F:zinc ion binding"/>
    <property type="evidence" value="ECO:0007669"/>
    <property type="project" value="UniProtKB-KW"/>
</dbReference>
<gene>
    <name evidence="7" type="ORF">K443DRAFT_256451</name>
</gene>
<evidence type="ECO:0000256" key="5">
    <source>
        <dbReference type="SAM" id="MobiDB-lite"/>
    </source>
</evidence>
<keyword evidence="3" id="KW-0862">Zinc</keyword>
<protein>
    <recommendedName>
        <fullName evidence="6">RING-type domain-containing protein</fullName>
    </recommendedName>
</protein>
<evidence type="ECO:0000259" key="6">
    <source>
        <dbReference type="PROSITE" id="PS50089"/>
    </source>
</evidence>
<dbReference type="InterPro" id="IPR001841">
    <property type="entry name" value="Znf_RING"/>
</dbReference>
<reference evidence="7 8" key="1">
    <citation type="submission" date="2014-04" db="EMBL/GenBank/DDBJ databases">
        <authorList>
            <consortium name="DOE Joint Genome Institute"/>
            <person name="Kuo A."/>
            <person name="Kohler A."/>
            <person name="Nagy L.G."/>
            <person name="Floudas D."/>
            <person name="Copeland A."/>
            <person name="Barry K.W."/>
            <person name="Cichocki N."/>
            <person name="Veneault-Fourrey C."/>
            <person name="LaButti K."/>
            <person name="Lindquist E.A."/>
            <person name="Lipzen A."/>
            <person name="Lundell T."/>
            <person name="Morin E."/>
            <person name="Murat C."/>
            <person name="Sun H."/>
            <person name="Tunlid A."/>
            <person name="Henrissat B."/>
            <person name="Grigoriev I.V."/>
            <person name="Hibbett D.S."/>
            <person name="Martin F."/>
            <person name="Nordberg H.P."/>
            <person name="Cantor M.N."/>
            <person name="Hua S.X."/>
        </authorList>
    </citation>
    <scope>NUCLEOTIDE SEQUENCE [LARGE SCALE GENOMIC DNA]</scope>
    <source>
        <strain evidence="7 8">LaAM-08-1</strain>
    </source>
</reference>
<feature type="domain" description="RING-type" evidence="6">
    <location>
        <begin position="10"/>
        <end position="52"/>
    </location>
</feature>
<evidence type="ECO:0000313" key="8">
    <source>
        <dbReference type="Proteomes" id="UP000054477"/>
    </source>
</evidence>
<evidence type="ECO:0000256" key="2">
    <source>
        <dbReference type="ARBA" id="ARBA00022771"/>
    </source>
</evidence>
<proteinExistence type="predicted"/>
<evidence type="ECO:0000256" key="1">
    <source>
        <dbReference type="ARBA" id="ARBA00022723"/>
    </source>
</evidence>
<feature type="region of interest" description="Disordered" evidence="5">
    <location>
        <begin position="248"/>
        <end position="349"/>
    </location>
</feature>
<accession>A0A0C9WLF1</accession>
<dbReference type="PROSITE" id="PS50089">
    <property type="entry name" value="ZF_RING_2"/>
    <property type="match status" value="1"/>
</dbReference>
<feature type="compositionally biased region" description="Polar residues" evidence="5">
    <location>
        <begin position="248"/>
        <end position="262"/>
    </location>
</feature>
<keyword evidence="8" id="KW-1185">Reference proteome</keyword>
<evidence type="ECO:0000256" key="3">
    <source>
        <dbReference type="ARBA" id="ARBA00022833"/>
    </source>
</evidence>
<dbReference type="EMBL" id="KN838699">
    <property type="protein sequence ID" value="KIJ97199.1"/>
    <property type="molecule type" value="Genomic_DNA"/>
</dbReference>
<sequence length="467" mass="52112">MLVLHSSSVCDICTDAYVSDDPDKVPHAVPCGHIFCKNCIGAFRSPNCPICRSRLIPDRVVKLHVDRIAESDKPDQSQQLDNERLILEVIHDQQQTTFDHERETSDYQLQIVFERETAQAIEAELLGKCKVLEDKIGELEAMVEGMRRKVLLERALKEQLAQIIQDSQQQMAFEKETAQAVEAVLIKKSKNLQDEVAVYEAMVEQLLTELRLSKDSDHRRNVQHPSDKRGGSSFVALLAGKTPCVAQAASSSLTRPTKNLMPSNDGEQDHFLPGTEEGKPKMFNPQTNSLADFQQNNGSEPNPGIGSTQQYQMNPQLPFFWTHQQPQTGSSQQPQQTGFLAQHPPGKSRRQFSGKNPFLQYMSPHVGDQQRISPRRNPFLQHISLHAGDQQRMPQQQTLGANLFLQQMSPYAGNPVMGWTLLTSGDAPSPAVPSTFRPTQVPGLQSRIIMESPTSAGDQSGAYDLRV</sequence>
<reference evidence="8" key="2">
    <citation type="submission" date="2015-01" db="EMBL/GenBank/DDBJ databases">
        <title>Evolutionary Origins and Diversification of the Mycorrhizal Mutualists.</title>
        <authorList>
            <consortium name="DOE Joint Genome Institute"/>
            <consortium name="Mycorrhizal Genomics Consortium"/>
            <person name="Kohler A."/>
            <person name="Kuo A."/>
            <person name="Nagy L.G."/>
            <person name="Floudas D."/>
            <person name="Copeland A."/>
            <person name="Barry K.W."/>
            <person name="Cichocki N."/>
            <person name="Veneault-Fourrey C."/>
            <person name="LaButti K."/>
            <person name="Lindquist E.A."/>
            <person name="Lipzen A."/>
            <person name="Lundell T."/>
            <person name="Morin E."/>
            <person name="Murat C."/>
            <person name="Riley R."/>
            <person name="Ohm R."/>
            <person name="Sun H."/>
            <person name="Tunlid A."/>
            <person name="Henrissat B."/>
            <person name="Grigoriev I.V."/>
            <person name="Hibbett D.S."/>
            <person name="Martin F."/>
        </authorList>
    </citation>
    <scope>NUCLEOTIDE SEQUENCE [LARGE SCALE GENOMIC DNA]</scope>
    <source>
        <strain evidence="8">LaAM-08-1</strain>
    </source>
</reference>
<dbReference type="Proteomes" id="UP000054477">
    <property type="component" value="Unassembled WGS sequence"/>
</dbReference>
<dbReference type="SMART" id="SM00184">
    <property type="entry name" value="RING"/>
    <property type="match status" value="1"/>
</dbReference>
<keyword evidence="1" id="KW-0479">Metal-binding</keyword>
<dbReference type="HOGENOM" id="CLU_014945_0_0_1"/>